<evidence type="ECO:0000313" key="9">
    <source>
        <dbReference type="Proteomes" id="UP000190102"/>
    </source>
</evidence>
<dbReference type="Gene3D" id="3.20.20.70">
    <property type="entry name" value="Aldolase class I"/>
    <property type="match status" value="1"/>
</dbReference>
<dbReference type="PROSITE" id="PS51918">
    <property type="entry name" value="RADICAL_SAM"/>
    <property type="match status" value="1"/>
</dbReference>
<dbReference type="Pfam" id="PF06968">
    <property type="entry name" value="BATS"/>
    <property type="match status" value="1"/>
</dbReference>
<accession>A0A1T4KAC2</accession>
<keyword evidence="2" id="KW-0004">4Fe-4S</keyword>
<evidence type="ECO:0000313" key="8">
    <source>
        <dbReference type="EMBL" id="SJZ39359.1"/>
    </source>
</evidence>
<keyword evidence="8" id="KW-0456">Lyase</keyword>
<dbReference type="SFLD" id="SFLDG01060">
    <property type="entry name" value="BATS_domain_containing"/>
    <property type="match status" value="1"/>
</dbReference>
<dbReference type="GO" id="GO:0016829">
    <property type="term" value="F:lyase activity"/>
    <property type="evidence" value="ECO:0007669"/>
    <property type="project" value="UniProtKB-KW"/>
</dbReference>
<dbReference type="SUPFAM" id="SSF102114">
    <property type="entry name" value="Radical SAM enzymes"/>
    <property type="match status" value="1"/>
</dbReference>
<evidence type="ECO:0000256" key="3">
    <source>
        <dbReference type="ARBA" id="ARBA00022691"/>
    </source>
</evidence>
<dbReference type="SFLD" id="SFLDG01081">
    <property type="entry name" value="cleavage_of_the_Ca-Cb_bond_in"/>
    <property type="match status" value="1"/>
</dbReference>
<dbReference type="OrthoDB" id="3320990at2"/>
<sequence>MSFADEIVRYPVEQILEQMSTTTASRVEQVLAAERINERDLITLLSPAAEPYIEAMAQKAHQITRQRFGNTIQLYTPMYLSNECNNGCKYCGFNAKNNIPRVTLTPAEIEQEALAIRNYGFRSILLLTGEHPKKADNNYLAAAVKQIRPLFSSISIEVYPMDTEGYQQMVAAGVDGLTIYQETYDRDLYKQLHPFGKKSDYTWRIEAPDRAGQAGLRRIGVGALLGLGPFATEAFYTGFHAYYLARHYWRSQVSISFPRIRPADGGFAPINPVSDKQLVQMVCAMRLLIPDAGLFLSTRENAKLRDSLMRLGITHMSAGSCTAPGGHANKGEHTEQFVIDDDRTPEQMSAMIRAQGYEAVWKDWDSAFLNASAV</sequence>
<dbReference type="PANTHER" id="PTHR43583">
    <property type="entry name" value="2-IMINOACETATE SYNTHASE"/>
    <property type="match status" value="1"/>
</dbReference>
<evidence type="ECO:0000256" key="1">
    <source>
        <dbReference type="ARBA" id="ARBA00001966"/>
    </source>
</evidence>
<dbReference type="InterPro" id="IPR013785">
    <property type="entry name" value="Aldolase_TIM"/>
</dbReference>
<proteinExistence type="predicted"/>
<protein>
    <submittedName>
        <fullName evidence="8">Tyrosine lyase ThiH</fullName>
    </submittedName>
</protein>
<keyword evidence="9" id="KW-1185">Reference proteome</keyword>
<dbReference type="GO" id="GO:0005506">
    <property type="term" value="F:iron ion binding"/>
    <property type="evidence" value="ECO:0007669"/>
    <property type="project" value="InterPro"/>
</dbReference>
<feature type="domain" description="Radical SAM core" evidence="7">
    <location>
        <begin position="70"/>
        <end position="305"/>
    </location>
</feature>
<dbReference type="InterPro" id="IPR010722">
    <property type="entry name" value="BATS_dom"/>
</dbReference>
<dbReference type="AlphaFoldDB" id="A0A1T4KAC2"/>
<evidence type="ECO:0000256" key="2">
    <source>
        <dbReference type="ARBA" id="ARBA00022485"/>
    </source>
</evidence>
<dbReference type="NCBIfam" id="TIGR02351">
    <property type="entry name" value="thiH"/>
    <property type="match status" value="1"/>
</dbReference>
<dbReference type="GO" id="GO:0009228">
    <property type="term" value="P:thiamine biosynthetic process"/>
    <property type="evidence" value="ECO:0007669"/>
    <property type="project" value="InterPro"/>
</dbReference>
<reference evidence="9" key="1">
    <citation type="submission" date="2017-02" db="EMBL/GenBank/DDBJ databases">
        <authorList>
            <person name="Varghese N."/>
            <person name="Submissions S."/>
        </authorList>
    </citation>
    <scope>NUCLEOTIDE SEQUENCE [LARGE SCALE GENOMIC DNA]</scope>
    <source>
        <strain evidence="9">ATCC BAA-34</strain>
    </source>
</reference>
<gene>
    <name evidence="8" type="ORF">SAMN02745119_00430</name>
</gene>
<dbReference type="InterPro" id="IPR058240">
    <property type="entry name" value="rSAM_sf"/>
</dbReference>
<comment type="cofactor">
    <cofactor evidence="1">
        <name>[4Fe-4S] cluster</name>
        <dbReference type="ChEBI" id="CHEBI:49883"/>
    </cofactor>
</comment>
<evidence type="ECO:0000256" key="6">
    <source>
        <dbReference type="ARBA" id="ARBA00023014"/>
    </source>
</evidence>
<evidence type="ECO:0000256" key="5">
    <source>
        <dbReference type="ARBA" id="ARBA00023004"/>
    </source>
</evidence>
<dbReference type="CDD" id="cd01335">
    <property type="entry name" value="Radical_SAM"/>
    <property type="match status" value="1"/>
</dbReference>
<dbReference type="RefSeq" id="WP_078788717.1">
    <property type="nucleotide sequence ID" value="NZ_FUWR01000001.1"/>
</dbReference>
<dbReference type="Proteomes" id="UP000190102">
    <property type="component" value="Unassembled WGS sequence"/>
</dbReference>
<dbReference type="InterPro" id="IPR012726">
    <property type="entry name" value="ThiH"/>
</dbReference>
<dbReference type="GO" id="GO:0051539">
    <property type="term" value="F:4 iron, 4 sulfur cluster binding"/>
    <property type="evidence" value="ECO:0007669"/>
    <property type="project" value="UniProtKB-KW"/>
</dbReference>
<keyword evidence="5" id="KW-0408">Iron</keyword>
<dbReference type="PANTHER" id="PTHR43583:SF1">
    <property type="entry name" value="2-IMINOACETATE SYNTHASE"/>
    <property type="match status" value="1"/>
</dbReference>
<keyword evidence="6" id="KW-0411">Iron-sulfur</keyword>
<dbReference type="STRING" id="115783.SAMN02745119_00430"/>
<dbReference type="SFLD" id="SFLDS00029">
    <property type="entry name" value="Radical_SAM"/>
    <property type="match status" value="1"/>
</dbReference>
<evidence type="ECO:0000259" key="7">
    <source>
        <dbReference type="PROSITE" id="PS51918"/>
    </source>
</evidence>
<dbReference type="Pfam" id="PF04055">
    <property type="entry name" value="Radical_SAM"/>
    <property type="match status" value="1"/>
</dbReference>
<dbReference type="EMBL" id="FUWR01000001">
    <property type="protein sequence ID" value="SJZ39359.1"/>
    <property type="molecule type" value="Genomic_DNA"/>
</dbReference>
<dbReference type="SFLD" id="SFLDF00301">
    <property type="entry name" value="2-iminoacetate_synthase_(ThiH)"/>
    <property type="match status" value="1"/>
</dbReference>
<dbReference type="InterPro" id="IPR034428">
    <property type="entry name" value="ThiH/NoCL/HydG-like"/>
</dbReference>
<name>A0A1T4KAC2_9BACT</name>
<organism evidence="8 9">
    <name type="scientific">Trichlorobacter thiogenes</name>
    <dbReference type="NCBI Taxonomy" id="115783"/>
    <lineage>
        <taxon>Bacteria</taxon>
        <taxon>Pseudomonadati</taxon>
        <taxon>Thermodesulfobacteriota</taxon>
        <taxon>Desulfuromonadia</taxon>
        <taxon>Geobacterales</taxon>
        <taxon>Geobacteraceae</taxon>
        <taxon>Trichlorobacter</taxon>
    </lineage>
</organism>
<keyword evidence="4" id="KW-0479">Metal-binding</keyword>
<evidence type="ECO:0000256" key="4">
    <source>
        <dbReference type="ARBA" id="ARBA00022723"/>
    </source>
</evidence>
<dbReference type="SMART" id="SM00876">
    <property type="entry name" value="BATS"/>
    <property type="match status" value="1"/>
</dbReference>
<dbReference type="InterPro" id="IPR007197">
    <property type="entry name" value="rSAM"/>
</dbReference>
<keyword evidence="3" id="KW-0949">S-adenosyl-L-methionine</keyword>